<dbReference type="NCBIfam" id="NF006332">
    <property type="entry name" value="PRK08562.1"/>
    <property type="match status" value="1"/>
</dbReference>
<dbReference type="SUPFAM" id="SSF52042">
    <property type="entry name" value="Ribosomal protein L32e"/>
    <property type="match status" value="1"/>
</dbReference>
<dbReference type="HOGENOM" id="CLU_071479_3_0_2"/>
<dbReference type="CDD" id="cd00513">
    <property type="entry name" value="Ribosomal_L32_L32e"/>
    <property type="match status" value="1"/>
</dbReference>
<dbReference type="PANTHER" id="PTHR23413">
    <property type="entry name" value="60S RIBOSOMAL PROTEIN L32 AND DNA-DIRECTED RNA POLYMERASE II, SUBUNIT N"/>
    <property type="match status" value="1"/>
</dbReference>
<dbReference type="OrthoDB" id="372100at2157"/>
<dbReference type="PROSITE" id="PS00580">
    <property type="entry name" value="RIBOSOMAL_L32E"/>
    <property type="match status" value="1"/>
</dbReference>
<keyword evidence="7" id="KW-1185">Reference proteome</keyword>
<reference evidence="6 7" key="1">
    <citation type="journal article" date="2012" name="J. Bacteriol.">
        <title>Complete Genome Sequence of Desulfurococcus fermentans, a Hyperthermophilic Cellulolytic Crenarchaeon Isolated from a Freshwater Hot Spring in Kamchatka, Russia.</title>
        <authorList>
            <person name="Susanti D."/>
            <person name="Johnson E.F."/>
            <person name="Rodriguez J.R."/>
            <person name="Anderson I."/>
            <person name="Perevalova A.A."/>
            <person name="Kyrpides N."/>
            <person name="Lucas S."/>
            <person name="Han J."/>
            <person name="Lapidus A."/>
            <person name="Cheng J.F."/>
            <person name="Goodwin L."/>
            <person name="Pitluck S."/>
            <person name="Mavrommatis K."/>
            <person name="Peters L."/>
            <person name="Land M.L."/>
            <person name="Hauser L."/>
            <person name="Gopalan V."/>
            <person name="Chan P.P."/>
            <person name="Lowe T.M."/>
            <person name="Atomi H."/>
            <person name="Bonch-Osmolovskaya E.A."/>
            <person name="Woyke T."/>
            <person name="Mukhopadhyay B."/>
        </authorList>
    </citation>
    <scope>NUCLEOTIDE SEQUENCE [LARGE SCALE GENOMIC DNA]</scope>
    <source>
        <strain evidence="6 7">DSM 16532</strain>
    </source>
</reference>
<dbReference type="SMART" id="SM01393">
    <property type="entry name" value="Ribosomal_L32e"/>
    <property type="match status" value="1"/>
</dbReference>
<sequence>MSTELDRLLRLRQEMNKRRPVFLRYLWWKKPKFKNDLKWRKPKGIDNKVKHQLKGYPPLVKIGYRGPSLVRGLHPSGLEPVVINNPRDLEGLDPARYIVYIGGSVGLRKAIELYRIAVSKGFKVANPPKTTQLTQGA</sequence>
<dbReference type="InterPro" id="IPR036351">
    <property type="entry name" value="Ribosomal_eL32_sf"/>
</dbReference>
<dbReference type="Proteomes" id="UP000006175">
    <property type="component" value="Chromosome"/>
</dbReference>
<evidence type="ECO:0000256" key="2">
    <source>
        <dbReference type="ARBA" id="ARBA00022980"/>
    </source>
</evidence>
<evidence type="ECO:0000313" key="6">
    <source>
        <dbReference type="EMBL" id="AFL67137.1"/>
    </source>
</evidence>
<dbReference type="InterPro" id="IPR023654">
    <property type="entry name" value="Ribosomal_eL32_arc"/>
</dbReference>
<dbReference type="InterPro" id="IPR001515">
    <property type="entry name" value="Ribosomal_eL32"/>
</dbReference>
<dbReference type="Pfam" id="PF01655">
    <property type="entry name" value="Ribosomal_L32e"/>
    <property type="match status" value="1"/>
</dbReference>
<dbReference type="InterPro" id="IPR018263">
    <property type="entry name" value="Ribosomal_eL32_CS"/>
</dbReference>
<keyword evidence="2 5" id="KW-0689">Ribosomal protein</keyword>
<evidence type="ECO:0000256" key="3">
    <source>
        <dbReference type="ARBA" id="ARBA00023274"/>
    </source>
</evidence>
<organism evidence="6 7">
    <name type="scientific">Desulfurococcus amylolyticus DSM 16532</name>
    <dbReference type="NCBI Taxonomy" id="768672"/>
    <lineage>
        <taxon>Archaea</taxon>
        <taxon>Thermoproteota</taxon>
        <taxon>Thermoprotei</taxon>
        <taxon>Desulfurococcales</taxon>
        <taxon>Desulfurococcaceae</taxon>
        <taxon>Desulfurococcus</taxon>
    </lineage>
</organism>
<evidence type="ECO:0000256" key="5">
    <source>
        <dbReference type="HAMAP-Rule" id="MF_00810"/>
    </source>
</evidence>
<evidence type="ECO:0000256" key="4">
    <source>
        <dbReference type="ARBA" id="ARBA00035229"/>
    </source>
</evidence>
<dbReference type="GO" id="GO:0022625">
    <property type="term" value="C:cytosolic large ribosomal subunit"/>
    <property type="evidence" value="ECO:0007669"/>
    <property type="project" value="TreeGrafter"/>
</dbReference>
<evidence type="ECO:0000313" key="7">
    <source>
        <dbReference type="Proteomes" id="UP000006175"/>
    </source>
</evidence>
<dbReference type="eggNOG" id="arCOG00781">
    <property type="taxonomic scope" value="Archaea"/>
</dbReference>
<dbReference type="GO" id="GO:0006412">
    <property type="term" value="P:translation"/>
    <property type="evidence" value="ECO:0007669"/>
    <property type="project" value="UniProtKB-UniRule"/>
</dbReference>
<gene>
    <name evidence="5" type="primary">rpl32e</name>
    <name evidence="6" type="ORF">Desfe_1269</name>
</gene>
<dbReference type="EMBL" id="CP003321">
    <property type="protein sequence ID" value="AFL67137.1"/>
    <property type="molecule type" value="Genomic_DNA"/>
</dbReference>
<dbReference type="GO" id="GO:0003735">
    <property type="term" value="F:structural constituent of ribosome"/>
    <property type="evidence" value="ECO:0007669"/>
    <property type="project" value="InterPro"/>
</dbReference>
<dbReference type="KEGG" id="dfd:Desfe_1269"/>
<accession>I3XT63</accession>
<proteinExistence type="inferred from homology"/>
<dbReference type="AlphaFoldDB" id="I3XT63"/>
<dbReference type="PANTHER" id="PTHR23413:SF1">
    <property type="entry name" value="RIBOSOMAL PROTEIN L32"/>
    <property type="match status" value="1"/>
</dbReference>
<name>I3XT63_DESAM</name>
<dbReference type="GeneID" id="13061666"/>
<dbReference type="RefSeq" id="WP_014768030.1">
    <property type="nucleotide sequence ID" value="NC_018001.1"/>
</dbReference>
<evidence type="ECO:0000256" key="1">
    <source>
        <dbReference type="ARBA" id="ARBA00008431"/>
    </source>
</evidence>
<dbReference type="HAMAP" id="MF_00810">
    <property type="entry name" value="Ribosomal_eL32"/>
    <property type="match status" value="1"/>
</dbReference>
<keyword evidence="3 5" id="KW-0687">Ribonucleoprotein</keyword>
<comment type="similarity">
    <text evidence="1 5">Belongs to the eukaryotic ribosomal protein eL32 family.</text>
</comment>
<protein>
    <recommendedName>
        <fullName evidence="4 5">Large ribosomal subunit protein eL32</fullName>
    </recommendedName>
</protein>